<gene>
    <name evidence="1" type="ORF">DYB28_016091</name>
</gene>
<organism evidence="1 2">
    <name type="scientific">Aphanomyces astaci</name>
    <name type="common">Crayfish plague agent</name>
    <dbReference type="NCBI Taxonomy" id="112090"/>
    <lineage>
        <taxon>Eukaryota</taxon>
        <taxon>Sar</taxon>
        <taxon>Stramenopiles</taxon>
        <taxon>Oomycota</taxon>
        <taxon>Saprolegniomycetes</taxon>
        <taxon>Saprolegniales</taxon>
        <taxon>Verrucalvaceae</taxon>
        <taxon>Aphanomyces</taxon>
    </lineage>
</organism>
<reference evidence="1 2" key="1">
    <citation type="journal article" date="2018" name="J. Invertebr. Pathol.">
        <title>New genotyping method for the causative agent of crayfish plague (Aphanomyces astaci) based on whole genome data.</title>
        <authorList>
            <person name="Minardi D."/>
            <person name="Studholme D.J."/>
            <person name="van der Giezen M."/>
            <person name="Pretto T."/>
            <person name="Oidtmann B."/>
        </authorList>
    </citation>
    <scope>NUCLEOTIDE SEQUENCE [LARGE SCALE GENOMIC DNA]</scope>
    <source>
        <strain evidence="1 2">KB13</strain>
    </source>
</reference>
<accession>A0A9X8DNG9</accession>
<dbReference type="AlphaFoldDB" id="A0A9X8DNG9"/>
<comment type="caution">
    <text evidence="1">The sequence shown here is derived from an EMBL/GenBank/DDBJ whole genome shotgun (WGS) entry which is preliminary data.</text>
</comment>
<protein>
    <submittedName>
        <fullName evidence="1">Uncharacterized protein</fullName>
    </submittedName>
</protein>
<dbReference type="PANTHER" id="PTHR31827">
    <property type="entry name" value="EMB|CAB89363.1"/>
    <property type="match status" value="1"/>
</dbReference>
<proteinExistence type="predicted"/>
<dbReference type="Proteomes" id="UP000275652">
    <property type="component" value="Unassembled WGS sequence"/>
</dbReference>
<evidence type="ECO:0000313" key="1">
    <source>
        <dbReference type="EMBL" id="RLO00546.1"/>
    </source>
</evidence>
<dbReference type="EMBL" id="QUTI01039890">
    <property type="protein sequence ID" value="RLO00546.1"/>
    <property type="molecule type" value="Genomic_DNA"/>
</dbReference>
<evidence type="ECO:0000313" key="2">
    <source>
        <dbReference type="Proteomes" id="UP000275652"/>
    </source>
</evidence>
<dbReference type="PANTHER" id="PTHR31827:SF1">
    <property type="entry name" value="EMB|CAB89363.1"/>
    <property type="match status" value="1"/>
</dbReference>
<name>A0A9X8DNG9_APHAT</name>
<sequence>MTQCFFNGCPNPPSTPHSTKCLFHYHRGICLVDDCRNQVYARSLCVRHGGKRQCQFQGCTLNRRVGAYCTKHGPTDAVRRCSHDGCSSQAHLRGKCFRHGGCRFCKVDGCVTYARNRGYCARHTPKNDKIHSDRLVQFEQVEPATPPDVMSCSDLFWIQQALLQIEPPILDNATTLGSSDLHWQETQGWHDVMTFLLADVC</sequence>